<dbReference type="PIRSF" id="PIRSF005917">
    <property type="entry name" value="MTase_YraL"/>
    <property type="match status" value="1"/>
</dbReference>
<keyword evidence="5 6" id="KW-0949">S-adenosyl-L-methionine</keyword>
<reference evidence="8 9" key="1">
    <citation type="submission" date="2017-08" db="EMBL/GenBank/DDBJ databases">
        <title>The complete genome sequence of a Mycoplasma hyopneumoniae isolate in Korea.</title>
        <authorList>
            <person name="Han J."/>
            <person name="Lee N."/>
        </authorList>
    </citation>
    <scope>NUCLEOTIDE SEQUENCE [LARGE SCALE GENOMIC DNA]</scope>
    <source>
        <strain evidence="8 9">KM014</strain>
    </source>
</reference>
<sequence length="245" mass="28169">MSAKITVLATPIGNLKDISLRGIEALREAELILCEDSRVSRKLLNFLEIYDKKLISYHKFNENSVISKISPLIFSGKKVLLISDAGSPLVSDPGQFLINWAHKNEIDVDFLPGPCAFVSAFVLSGFDSPLIFMGFFNSRKQQIIKQITIFKPNFSYIFYISPHKLINILEVIKEIYGDNIEIFLVKEMTKLHQKYFFGTPISIINQLKDSLKGEFTMVLRLKNEKDLQIKKRKINIKNFLKIMYN</sequence>
<proteinExistence type="inferred from homology"/>
<dbReference type="PANTHER" id="PTHR46111">
    <property type="entry name" value="RIBOSOMAL RNA SMALL SUBUNIT METHYLTRANSFERASE I"/>
    <property type="match status" value="1"/>
</dbReference>
<dbReference type="Gene3D" id="3.40.1010.10">
    <property type="entry name" value="Cobalt-precorrin-4 Transmethylase, Domain 1"/>
    <property type="match status" value="1"/>
</dbReference>
<comment type="function">
    <text evidence="6">Catalyzes the 2'-O-methylation of the ribose of cytidine 1402 (C1402) in 16S rRNA.</text>
</comment>
<name>A0A223MA72_MESHO</name>
<evidence type="ECO:0000256" key="6">
    <source>
        <dbReference type="HAMAP-Rule" id="MF_01877"/>
    </source>
</evidence>
<keyword evidence="1 6" id="KW-0963">Cytoplasm</keyword>
<dbReference type="Gene3D" id="3.30.950.10">
    <property type="entry name" value="Methyltransferase, Cobalt-precorrin-4 Transmethylase, Domain 2"/>
    <property type="match status" value="1"/>
</dbReference>
<comment type="subcellular location">
    <subcellularLocation>
        <location evidence="6">Cytoplasm</location>
    </subcellularLocation>
</comment>
<evidence type="ECO:0000256" key="3">
    <source>
        <dbReference type="ARBA" id="ARBA00022603"/>
    </source>
</evidence>
<dbReference type="InterPro" id="IPR000878">
    <property type="entry name" value="4pyrrol_Mease"/>
</dbReference>
<dbReference type="InterPro" id="IPR014777">
    <property type="entry name" value="4pyrrole_Mease_sub1"/>
</dbReference>
<keyword evidence="3 6" id="KW-0489">Methyltransferase</keyword>
<dbReference type="SUPFAM" id="SSF53790">
    <property type="entry name" value="Tetrapyrrole methylase"/>
    <property type="match status" value="1"/>
</dbReference>
<dbReference type="PROSITE" id="PS01296">
    <property type="entry name" value="RSMI"/>
    <property type="match status" value="1"/>
</dbReference>
<evidence type="ECO:0000256" key="1">
    <source>
        <dbReference type="ARBA" id="ARBA00022490"/>
    </source>
</evidence>
<dbReference type="InterPro" id="IPR014776">
    <property type="entry name" value="4pyrrole_Mease_sub2"/>
</dbReference>
<dbReference type="GO" id="GO:0005737">
    <property type="term" value="C:cytoplasm"/>
    <property type="evidence" value="ECO:0007669"/>
    <property type="project" value="UniProtKB-SubCell"/>
</dbReference>
<dbReference type="CDD" id="cd11648">
    <property type="entry name" value="RsmI"/>
    <property type="match status" value="1"/>
</dbReference>
<dbReference type="InterPro" id="IPR018063">
    <property type="entry name" value="SAM_MeTrfase_RsmI_CS"/>
</dbReference>
<dbReference type="PANTHER" id="PTHR46111:SF1">
    <property type="entry name" value="RIBOSOMAL RNA SMALL SUBUNIT METHYLTRANSFERASE I"/>
    <property type="match status" value="1"/>
</dbReference>
<keyword evidence="4 6" id="KW-0808">Transferase</keyword>
<dbReference type="InterPro" id="IPR008189">
    <property type="entry name" value="rRNA_ssu_MeTfrase_I"/>
</dbReference>
<evidence type="ECO:0000313" key="9">
    <source>
        <dbReference type="Proteomes" id="UP000215452"/>
    </source>
</evidence>
<comment type="similarity">
    <text evidence="6">Belongs to the methyltransferase superfamily. RsmI family.</text>
</comment>
<dbReference type="EMBL" id="CP022714">
    <property type="protein sequence ID" value="ASU14425.1"/>
    <property type="molecule type" value="Genomic_DNA"/>
</dbReference>
<organism evidence="8 9">
    <name type="scientific">Mesomycoplasma hyopneumoniae</name>
    <name type="common">Mycoplasma hyopneumoniae</name>
    <dbReference type="NCBI Taxonomy" id="2099"/>
    <lineage>
        <taxon>Bacteria</taxon>
        <taxon>Bacillati</taxon>
        <taxon>Mycoplasmatota</taxon>
        <taxon>Mycoplasmoidales</taxon>
        <taxon>Metamycoplasmataceae</taxon>
        <taxon>Mesomycoplasma</taxon>
    </lineage>
</organism>
<evidence type="ECO:0000256" key="5">
    <source>
        <dbReference type="ARBA" id="ARBA00022691"/>
    </source>
</evidence>
<evidence type="ECO:0000259" key="7">
    <source>
        <dbReference type="Pfam" id="PF00590"/>
    </source>
</evidence>
<keyword evidence="2 6" id="KW-0698">rRNA processing</keyword>
<comment type="catalytic activity">
    <reaction evidence="6">
        <text>cytidine(1402) in 16S rRNA + S-adenosyl-L-methionine = 2'-O-methylcytidine(1402) in 16S rRNA + S-adenosyl-L-homocysteine + H(+)</text>
        <dbReference type="Rhea" id="RHEA:42924"/>
        <dbReference type="Rhea" id="RHEA-COMP:10285"/>
        <dbReference type="Rhea" id="RHEA-COMP:10286"/>
        <dbReference type="ChEBI" id="CHEBI:15378"/>
        <dbReference type="ChEBI" id="CHEBI:57856"/>
        <dbReference type="ChEBI" id="CHEBI:59789"/>
        <dbReference type="ChEBI" id="CHEBI:74495"/>
        <dbReference type="ChEBI" id="CHEBI:82748"/>
        <dbReference type="EC" id="2.1.1.198"/>
    </reaction>
</comment>
<feature type="domain" description="Tetrapyrrole methylase" evidence="7">
    <location>
        <begin position="4"/>
        <end position="199"/>
    </location>
</feature>
<evidence type="ECO:0000256" key="2">
    <source>
        <dbReference type="ARBA" id="ARBA00022552"/>
    </source>
</evidence>
<dbReference type="NCBIfam" id="TIGR00096">
    <property type="entry name" value="16S rRNA (cytidine(1402)-2'-O)-methyltransferase"/>
    <property type="match status" value="1"/>
</dbReference>
<evidence type="ECO:0000256" key="4">
    <source>
        <dbReference type="ARBA" id="ARBA00022679"/>
    </source>
</evidence>
<protein>
    <recommendedName>
        <fullName evidence="6">Ribosomal RNA small subunit methyltransferase I</fullName>
        <ecNumber evidence="6">2.1.1.198</ecNumber>
    </recommendedName>
    <alternativeName>
        <fullName evidence="6">16S rRNA 2'-O-ribose C1402 methyltransferase</fullName>
    </alternativeName>
    <alternativeName>
        <fullName evidence="6">rRNA (cytidine-2'-O-)-methyltransferase RsmI</fullName>
    </alternativeName>
</protein>
<evidence type="ECO:0000313" key="8">
    <source>
        <dbReference type="EMBL" id="ASU14425.1"/>
    </source>
</evidence>
<dbReference type="Pfam" id="PF00590">
    <property type="entry name" value="TP_methylase"/>
    <property type="match status" value="1"/>
</dbReference>
<dbReference type="GO" id="GO:0070677">
    <property type="term" value="F:rRNA (cytosine-2'-O-)-methyltransferase activity"/>
    <property type="evidence" value="ECO:0007669"/>
    <property type="project" value="UniProtKB-UniRule"/>
</dbReference>
<dbReference type="InterPro" id="IPR035996">
    <property type="entry name" value="4pyrrol_Methylase_sf"/>
</dbReference>
<dbReference type="HAMAP" id="MF_01877">
    <property type="entry name" value="16SrRNA_methyltr_I"/>
    <property type="match status" value="1"/>
</dbReference>
<accession>A0A223MA72</accession>
<dbReference type="EC" id="2.1.1.198" evidence="6"/>
<dbReference type="Proteomes" id="UP000215452">
    <property type="component" value="Chromosome"/>
</dbReference>
<dbReference type="AlphaFoldDB" id="A0A223MA72"/>
<gene>
    <name evidence="6 8" type="primary">rsmI</name>
    <name evidence="8" type="ORF">CIB43_00529</name>
</gene>